<dbReference type="GO" id="GO:0042734">
    <property type="term" value="C:presynaptic membrane"/>
    <property type="evidence" value="ECO:0007669"/>
    <property type="project" value="TreeGrafter"/>
</dbReference>
<keyword evidence="2" id="KW-1185">Reference proteome</keyword>
<dbReference type="GO" id="GO:0050806">
    <property type="term" value="P:positive regulation of synaptic transmission"/>
    <property type="evidence" value="ECO:0007669"/>
    <property type="project" value="TreeGrafter"/>
</dbReference>
<protein>
    <submittedName>
        <fullName evidence="1">Regulating synaptic membrane exocytosis protein 2</fullName>
    </submittedName>
</protein>
<dbReference type="InterPro" id="IPR039032">
    <property type="entry name" value="Rim-like"/>
</dbReference>
<gene>
    <name evidence="1" type="primary">Rims2_1</name>
    <name evidence="1" type="ORF">E2C01_077551</name>
</gene>
<dbReference type="GO" id="GO:0048167">
    <property type="term" value="P:regulation of synaptic plasticity"/>
    <property type="evidence" value="ECO:0007669"/>
    <property type="project" value="TreeGrafter"/>
</dbReference>
<dbReference type="AlphaFoldDB" id="A0A5B7IKK0"/>
<proteinExistence type="predicted"/>
<evidence type="ECO:0000313" key="2">
    <source>
        <dbReference type="Proteomes" id="UP000324222"/>
    </source>
</evidence>
<evidence type="ECO:0000313" key="1">
    <source>
        <dbReference type="EMBL" id="MPC82865.1"/>
    </source>
</evidence>
<dbReference type="PANTHER" id="PTHR12157:SF21">
    <property type="entry name" value="RAB3 INTERACTING MOLECULE, ISOFORM F"/>
    <property type="match status" value="1"/>
</dbReference>
<dbReference type="PANTHER" id="PTHR12157">
    <property type="entry name" value="REGULATING SYNAPTIC MEMBRANE EXOCYTOSIS PROTEIN"/>
    <property type="match status" value="1"/>
</dbReference>
<dbReference type="GO" id="GO:0048788">
    <property type="term" value="C:cytoskeleton of presynaptic active zone"/>
    <property type="evidence" value="ECO:0007669"/>
    <property type="project" value="TreeGrafter"/>
</dbReference>
<dbReference type="Proteomes" id="UP000324222">
    <property type="component" value="Unassembled WGS sequence"/>
</dbReference>
<dbReference type="GO" id="GO:0048791">
    <property type="term" value="P:calcium ion-regulated exocytosis of neurotransmitter"/>
    <property type="evidence" value="ECO:0007669"/>
    <property type="project" value="TreeGrafter"/>
</dbReference>
<reference evidence="1 2" key="1">
    <citation type="submission" date="2019-05" db="EMBL/GenBank/DDBJ databases">
        <title>Another draft genome of Portunus trituberculatus and its Hox gene families provides insights of decapod evolution.</title>
        <authorList>
            <person name="Jeong J.-H."/>
            <person name="Song I."/>
            <person name="Kim S."/>
            <person name="Choi T."/>
            <person name="Kim D."/>
            <person name="Ryu S."/>
            <person name="Kim W."/>
        </authorList>
    </citation>
    <scope>NUCLEOTIDE SEQUENCE [LARGE SCALE GENOMIC DNA]</scope>
    <source>
        <tissue evidence="1">Muscle</tissue>
    </source>
</reference>
<name>A0A5B7IKK0_PORTR</name>
<dbReference type="GO" id="GO:0044325">
    <property type="term" value="F:transmembrane transporter binding"/>
    <property type="evidence" value="ECO:0007669"/>
    <property type="project" value="TreeGrafter"/>
</dbReference>
<comment type="caution">
    <text evidence="1">The sequence shown here is derived from an EMBL/GenBank/DDBJ whole genome shotgun (WGS) entry which is preliminary data.</text>
</comment>
<sequence length="154" mass="16831">MGLAQIMLDDLDLSNIVIGWYKLFGTSSLVSLPTLTRRGSMASLDSFGEPLESSRPHQGIKHSLCLQQPQPNTTRPLSTRAERSTTFATCNVAIKQSVRLFHWVLSFLSVCGLDRTLTARAASLLCCVKLRGSKTSSTRRSADDGGRPDTFSGR</sequence>
<dbReference type="OrthoDB" id="420032at2759"/>
<accession>A0A5B7IKK0</accession>
<dbReference type="GO" id="GO:0042391">
    <property type="term" value="P:regulation of membrane potential"/>
    <property type="evidence" value="ECO:0007669"/>
    <property type="project" value="TreeGrafter"/>
</dbReference>
<dbReference type="GO" id="GO:0031267">
    <property type="term" value="F:small GTPase binding"/>
    <property type="evidence" value="ECO:0007669"/>
    <property type="project" value="InterPro"/>
</dbReference>
<organism evidence="1 2">
    <name type="scientific">Portunus trituberculatus</name>
    <name type="common">Swimming crab</name>
    <name type="synonym">Neptunus trituberculatus</name>
    <dbReference type="NCBI Taxonomy" id="210409"/>
    <lineage>
        <taxon>Eukaryota</taxon>
        <taxon>Metazoa</taxon>
        <taxon>Ecdysozoa</taxon>
        <taxon>Arthropoda</taxon>
        <taxon>Crustacea</taxon>
        <taxon>Multicrustacea</taxon>
        <taxon>Malacostraca</taxon>
        <taxon>Eumalacostraca</taxon>
        <taxon>Eucarida</taxon>
        <taxon>Decapoda</taxon>
        <taxon>Pleocyemata</taxon>
        <taxon>Brachyura</taxon>
        <taxon>Eubrachyura</taxon>
        <taxon>Portunoidea</taxon>
        <taxon>Portunidae</taxon>
        <taxon>Portuninae</taxon>
        <taxon>Portunus</taxon>
    </lineage>
</organism>
<dbReference type="EMBL" id="VSRR010060942">
    <property type="protein sequence ID" value="MPC82865.1"/>
    <property type="molecule type" value="Genomic_DNA"/>
</dbReference>